<protein>
    <submittedName>
        <fullName evidence="1">Uncharacterized protein</fullName>
    </submittedName>
</protein>
<evidence type="ECO:0000313" key="2">
    <source>
        <dbReference type="Proteomes" id="UP000051324"/>
    </source>
</evidence>
<name>A0A0R1TU20_9LACO</name>
<dbReference type="STRING" id="1423724.FC32_GL000255"/>
<dbReference type="eggNOG" id="ENOG502Z8PG">
    <property type="taxonomic scope" value="Bacteria"/>
</dbReference>
<dbReference type="OrthoDB" id="95664at2"/>
<gene>
    <name evidence="1" type="ORF">FC32_GL000255</name>
</gene>
<dbReference type="PATRIC" id="fig|1423724.4.peg.270"/>
<dbReference type="Proteomes" id="UP000051324">
    <property type="component" value="Unassembled WGS sequence"/>
</dbReference>
<organism evidence="1 2">
    <name type="scientific">Ligilactobacillus apodemi DSM 16634 = JCM 16172</name>
    <dbReference type="NCBI Taxonomy" id="1423724"/>
    <lineage>
        <taxon>Bacteria</taxon>
        <taxon>Bacillati</taxon>
        <taxon>Bacillota</taxon>
        <taxon>Bacilli</taxon>
        <taxon>Lactobacillales</taxon>
        <taxon>Lactobacillaceae</taxon>
        <taxon>Ligilactobacillus</taxon>
    </lineage>
</organism>
<comment type="caution">
    <text evidence="1">The sequence shown here is derived from an EMBL/GenBank/DDBJ whole genome shotgun (WGS) entry which is preliminary data.</text>
</comment>
<dbReference type="RefSeq" id="WP_025086683.1">
    <property type="nucleotide sequence ID" value="NZ_AZFT01000048.1"/>
</dbReference>
<dbReference type="EMBL" id="AZFT01000048">
    <property type="protein sequence ID" value="KRL84775.1"/>
    <property type="molecule type" value="Genomic_DNA"/>
</dbReference>
<evidence type="ECO:0000313" key="1">
    <source>
        <dbReference type="EMBL" id="KRL84775.1"/>
    </source>
</evidence>
<keyword evidence="2" id="KW-1185">Reference proteome</keyword>
<sequence>MKFTKIFTDNLDHCYAVMRLKAQGRDFLVVASEEDAPCYAYDLDDNFKKQLVWEDVGGTMTLVQIPGTLDFLATQRFYPGFNAKTCRIVKETWTGAGWHQTVLGDFPYVHRFDLLPKDDGQGYWYVGCSIANSKQGEDDWSDPGKIWVGEYDPKTEKITKEALDLALQKNHGYKRMDGYSLITGVQGLFKLTWPTKAESWQLEQLLDHEISDIVSADLNGDGKEEYLMVEGFHGPDLRLTTSDFKTVTKKAGQTPFGHALWGGKLGQNEYFIFGWRQGERDLVLITAEDLSFQVIQQDVGPSNILVYAKDDKQYLLSANREVNEVAVYLIEPAE</sequence>
<reference evidence="1 2" key="1">
    <citation type="journal article" date="2015" name="Genome Announc.">
        <title>Expanding the biotechnology potential of lactobacilli through comparative genomics of 213 strains and associated genera.</title>
        <authorList>
            <person name="Sun Z."/>
            <person name="Harris H.M."/>
            <person name="McCann A."/>
            <person name="Guo C."/>
            <person name="Argimon S."/>
            <person name="Zhang W."/>
            <person name="Yang X."/>
            <person name="Jeffery I.B."/>
            <person name="Cooney J.C."/>
            <person name="Kagawa T.F."/>
            <person name="Liu W."/>
            <person name="Song Y."/>
            <person name="Salvetti E."/>
            <person name="Wrobel A."/>
            <person name="Rasinkangas P."/>
            <person name="Parkhill J."/>
            <person name="Rea M.C."/>
            <person name="O'Sullivan O."/>
            <person name="Ritari J."/>
            <person name="Douillard F.P."/>
            <person name="Paul Ross R."/>
            <person name="Yang R."/>
            <person name="Briner A.E."/>
            <person name="Felis G.E."/>
            <person name="de Vos W.M."/>
            <person name="Barrangou R."/>
            <person name="Klaenhammer T.R."/>
            <person name="Caufield P.W."/>
            <person name="Cui Y."/>
            <person name="Zhang H."/>
            <person name="O'Toole P.W."/>
        </authorList>
    </citation>
    <scope>NUCLEOTIDE SEQUENCE [LARGE SCALE GENOMIC DNA]</scope>
    <source>
        <strain evidence="1 2">DSM 16634</strain>
    </source>
</reference>
<accession>A0A0R1TU20</accession>
<proteinExistence type="predicted"/>
<dbReference type="AlphaFoldDB" id="A0A0R1TU20"/>